<feature type="region of interest" description="Disordered" evidence="1">
    <location>
        <begin position="1"/>
        <end position="115"/>
    </location>
</feature>
<feature type="compositionally biased region" description="Gly residues" evidence="1">
    <location>
        <begin position="1"/>
        <end position="10"/>
    </location>
</feature>
<feature type="compositionally biased region" description="Gly residues" evidence="1">
    <location>
        <begin position="44"/>
        <end position="53"/>
    </location>
</feature>
<organism evidence="2">
    <name type="scientific">Odontella aurita</name>
    <dbReference type="NCBI Taxonomy" id="265563"/>
    <lineage>
        <taxon>Eukaryota</taxon>
        <taxon>Sar</taxon>
        <taxon>Stramenopiles</taxon>
        <taxon>Ochrophyta</taxon>
        <taxon>Bacillariophyta</taxon>
        <taxon>Mediophyceae</taxon>
        <taxon>Biddulphiophycidae</taxon>
        <taxon>Eupodiscales</taxon>
        <taxon>Odontellaceae</taxon>
        <taxon>Odontella</taxon>
    </lineage>
</organism>
<proteinExistence type="predicted"/>
<feature type="compositionally biased region" description="Low complexity" evidence="1">
    <location>
        <begin position="101"/>
        <end position="115"/>
    </location>
</feature>
<evidence type="ECO:0000256" key="1">
    <source>
        <dbReference type="SAM" id="MobiDB-lite"/>
    </source>
</evidence>
<sequence>MMMGHGGGGYSRNAMGGRRRCCGGGGKEEGRFSLSSSRVAVVTSGGGGGGGGRNRVDLPPTSPRRPGNGANASSLSSFERVGALSPTRFAGSLSLPPPPASFSSSGGRMDSLSPPRFAARSASAVVGPGRLAAQHASLPVLET</sequence>
<dbReference type="EMBL" id="HBKQ01026734">
    <property type="protein sequence ID" value="CAE2244714.1"/>
    <property type="molecule type" value="Transcribed_RNA"/>
</dbReference>
<reference evidence="2" key="1">
    <citation type="submission" date="2021-01" db="EMBL/GenBank/DDBJ databases">
        <authorList>
            <person name="Corre E."/>
            <person name="Pelletier E."/>
            <person name="Niang G."/>
            <person name="Scheremetjew M."/>
            <person name="Finn R."/>
            <person name="Kale V."/>
            <person name="Holt S."/>
            <person name="Cochrane G."/>
            <person name="Meng A."/>
            <person name="Brown T."/>
            <person name="Cohen L."/>
        </authorList>
    </citation>
    <scope>NUCLEOTIDE SEQUENCE</scope>
    <source>
        <strain evidence="2">Isolate 1302-5</strain>
    </source>
</reference>
<gene>
    <name evidence="2" type="ORF">OAUR00152_LOCUS18101</name>
</gene>
<name>A0A7S4IZY6_9STRA</name>
<dbReference type="AlphaFoldDB" id="A0A7S4IZY6"/>
<accession>A0A7S4IZY6</accession>
<protein>
    <submittedName>
        <fullName evidence="2">Uncharacterized protein</fullName>
    </submittedName>
</protein>
<evidence type="ECO:0000313" key="2">
    <source>
        <dbReference type="EMBL" id="CAE2244714.1"/>
    </source>
</evidence>